<feature type="transmembrane region" description="Helical" evidence="10">
    <location>
        <begin position="426"/>
        <end position="457"/>
    </location>
</feature>
<evidence type="ECO:0000256" key="4">
    <source>
        <dbReference type="ARBA" id="ARBA00022741"/>
    </source>
</evidence>
<dbReference type="SMART" id="SM00219">
    <property type="entry name" value="TyrKc"/>
    <property type="match status" value="1"/>
</dbReference>
<evidence type="ECO:0000256" key="2">
    <source>
        <dbReference type="ARBA" id="ARBA00022527"/>
    </source>
</evidence>
<dbReference type="InterPro" id="IPR000719">
    <property type="entry name" value="Prot_kinase_dom"/>
</dbReference>
<reference evidence="13" key="1">
    <citation type="submission" date="2016-10" db="EMBL/GenBank/DDBJ databases">
        <title>Comparative genomics uncovers the prolific and rare metabolic potential of the cyanobacterial genus Moorea.</title>
        <authorList>
            <person name="Leao T."/>
            <person name="Castelao G."/>
            <person name="Korobeynikov A."/>
            <person name="Monroe E.A."/>
            <person name="Podell S."/>
            <person name="Glukhov E."/>
            <person name="Allen E."/>
            <person name="Gerwick W.H."/>
            <person name="Gerwick L."/>
        </authorList>
    </citation>
    <scope>NUCLEOTIDE SEQUENCE [LARGE SCALE GENOMIC DNA]</scope>
    <source>
        <strain evidence="13">JHB</strain>
    </source>
</reference>
<protein>
    <recommendedName>
        <fullName evidence="1">non-specific serine/threonine protein kinase</fullName>
        <ecNumber evidence="1">2.7.11.1</ecNumber>
    </recommendedName>
</protein>
<feature type="compositionally biased region" description="Low complexity" evidence="9">
    <location>
        <begin position="33"/>
        <end position="61"/>
    </location>
</feature>
<evidence type="ECO:0000256" key="10">
    <source>
        <dbReference type="SAM" id="Phobius"/>
    </source>
</evidence>
<dbReference type="PANTHER" id="PTHR24363:SF0">
    <property type="entry name" value="SERINE_THREONINE KINASE LIKE DOMAIN CONTAINING 1"/>
    <property type="match status" value="1"/>
</dbReference>
<dbReference type="PROSITE" id="PS50011">
    <property type="entry name" value="PROTEIN_KINASE_DOM"/>
    <property type="match status" value="1"/>
</dbReference>
<feature type="domain" description="Protein kinase" evidence="11">
    <location>
        <begin position="71"/>
        <end position="353"/>
    </location>
</feature>
<dbReference type="PANTHER" id="PTHR24363">
    <property type="entry name" value="SERINE/THREONINE PROTEIN KINASE"/>
    <property type="match status" value="1"/>
</dbReference>
<dbReference type="Proteomes" id="UP000176944">
    <property type="component" value="Chromosome"/>
</dbReference>
<comment type="catalytic activity">
    <reaction evidence="7">
        <text>L-threonyl-[protein] + ATP = O-phospho-L-threonyl-[protein] + ADP + H(+)</text>
        <dbReference type="Rhea" id="RHEA:46608"/>
        <dbReference type="Rhea" id="RHEA-COMP:11060"/>
        <dbReference type="Rhea" id="RHEA-COMP:11605"/>
        <dbReference type="ChEBI" id="CHEBI:15378"/>
        <dbReference type="ChEBI" id="CHEBI:30013"/>
        <dbReference type="ChEBI" id="CHEBI:30616"/>
        <dbReference type="ChEBI" id="CHEBI:61977"/>
        <dbReference type="ChEBI" id="CHEBI:456216"/>
        <dbReference type="EC" id="2.7.11.1"/>
    </reaction>
</comment>
<keyword evidence="6" id="KW-0067">ATP-binding</keyword>
<dbReference type="Gene3D" id="3.30.200.20">
    <property type="entry name" value="Phosphorylase Kinase, domain 1"/>
    <property type="match status" value="1"/>
</dbReference>
<keyword evidence="2" id="KW-0723">Serine/threonine-protein kinase</keyword>
<dbReference type="CDD" id="cd14014">
    <property type="entry name" value="STKc_PknB_like"/>
    <property type="match status" value="1"/>
</dbReference>
<dbReference type="Gene3D" id="1.10.510.10">
    <property type="entry name" value="Transferase(Phosphotransferase) domain 1"/>
    <property type="match status" value="1"/>
</dbReference>
<evidence type="ECO:0000313" key="12">
    <source>
        <dbReference type="EMBL" id="AOY83895.2"/>
    </source>
</evidence>
<evidence type="ECO:0000256" key="1">
    <source>
        <dbReference type="ARBA" id="ARBA00012513"/>
    </source>
</evidence>
<evidence type="ECO:0000256" key="7">
    <source>
        <dbReference type="ARBA" id="ARBA00047899"/>
    </source>
</evidence>
<comment type="catalytic activity">
    <reaction evidence="8">
        <text>L-seryl-[protein] + ATP = O-phospho-L-seryl-[protein] + ADP + H(+)</text>
        <dbReference type="Rhea" id="RHEA:17989"/>
        <dbReference type="Rhea" id="RHEA-COMP:9863"/>
        <dbReference type="Rhea" id="RHEA-COMP:11604"/>
        <dbReference type="ChEBI" id="CHEBI:15378"/>
        <dbReference type="ChEBI" id="CHEBI:29999"/>
        <dbReference type="ChEBI" id="CHEBI:30616"/>
        <dbReference type="ChEBI" id="CHEBI:83421"/>
        <dbReference type="ChEBI" id="CHEBI:456216"/>
        <dbReference type="EC" id="2.7.11.1"/>
    </reaction>
</comment>
<evidence type="ECO:0000256" key="8">
    <source>
        <dbReference type="ARBA" id="ARBA00048679"/>
    </source>
</evidence>
<evidence type="ECO:0000256" key="5">
    <source>
        <dbReference type="ARBA" id="ARBA00022777"/>
    </source>
</evidence>
<sequence>MNSIICMICEQINPSRASFCSRCGASLPPPSSSPLETNLDNTNNDNTLDNTLDNTNNDNTLQTGSRLRDRYIIQRTLGQGGFGKTYLAKDTGRFNELVTLKELTPRNQGTHTLEKAEELFQREATMLHKLSSPQIPRFWEFFRHGKRLFLVQDYIEGKTYQTLLEERVSKGERFSETEIIQLFQQLLPVLSYLHQLGIIHRDIAPDNIIRRASDGVPVLIDLGGVKQIALEVNTPVTRGATRGEFNSPRSSAPGQNSAIYAGGTCLGKVGYAPDEQLRLGIAAPHSDLYALGVTSLVLMTGKQPQELVDPYTLSWRTEEEVTLSPEFNSILSRLLASQPSERFQSAQEVLDLIRTDDSDDSKVRQTEIKGNVAVTPQSKSYPPPTPINNSGCKQVFDESVLVPAEIQGWNWGAFCLPGLWCVTNQVWIGLIAWTDLSLVTGFLAWPVMGIILGIKGNEWAWKSRRWKSIKAFKRHQRGWAITSFVIIGIIVTLLFLLLLVFFIGVTSLVPW</sequence>
<dbReference type="EMBL" id="CP017708">
    <property type="protein sequence ID" value="AOY83895.2"/>
    <property type="molecule type" value="Genomic_DNA"/>
</dbReference>
<keyword evidence="4" id="KW-0547">Nucleotide-binding</keyword>
<dbReference type="SUPFAM" id="SSF56112">
    <property type="entry name" value="Protein kinase-like (PK-like)"/>
    <property type="match status" value="1"/>
</dbReference>
<organism evidence="12 13">
    <name type="scientific">Moorena producens (strain JHB)</name>
    <dbReference type="NCBI Taxonomy" id="1454205"/>
    <lineage>
        <taxon>Bacteria</taxon>
        <taxon>Bacillati</taxon>
        <taxon>Cyanobacteriota</taxon>
        <taxon>Cyanophyceae</taxon>
        <taxon>Coleofasciculales</taxon>
        <taxon>Coleofasciculaceae</taxon>
        <taxon>Moorena</taxon>
    </lineage>
</organism>
<keyword evidence="10" id="KW-1133">Transmembrane helix</keyword>
<keyword evidence="10" id="KW-0472">Membrane</keyword>
<dbReference type="GO" id="GO:0004674">
    <property type="term" value="F:protein serine/threonine kinase activity"/>
    <property type="evidence" value="ECO:0007669"/>
    <property type="project" value="UniProtKB-KW"/>
</dbReference>
<accession>A0A1D9G8U2</accession>
<dbReference type="Pfam" id="PF00069">
    <property type="entry name" value="Pkinase"/>
    <property type="match status" value="1"/>
</dbReference>
<evidence type="ECO:0000256" key="9">
    <source>
        <dbReference type="SAM" id="MobiDB-lite"/>
    </source>
</evidence>
<feature type="transmembrane region" description="Helical" evidence="10">
    <location>
        <begin position="478"/>
        <end position="505"/>
    </location>
</feature>
<evidence type="ECO:0000313" key="13">
    <source>
        <dbReference type="Proteomes" id="UP000176944"/>
    </source>
</evidence>
<proteinExistence type="predicted"/>
<feature type="region of interest" description="Disordered" evidence="9">
    <location>
        <begin position="24"/>
        <end position="62"/>
    </location>
</feature>
<dbReference type="AlphaFoldDB" id="A0A1D9G8U2"/>
<keyword evidence="3" id="KW-0808">Transferase</keyword>
<gene>
    <name evidence="12" type="ORF">BJP36_32210</name>
</gene>
<dbReference type="InterPro" id="IPR011009">
    <property type="entry name" value="Kinase-like_dom_sf"/>
</dbReference>
<keyword evidence="10" id="KW-0812">Transmembrane</keyword>
<dbReference type="EC" id="2.7.11.1" evidence="1"/>
<dbReference type="GO" id="GO:0004713">
    <property type="term" value="F:protein tyrosine kinase activity"/>
    <property type="evidence" value="ECO:0007669"/>
    <property type="project" value="InterPro"/>
</dbReference>
<evidence type="ECO:0000256" key="6">
    <source>
        <dbReference type="ARBA" id="ARBA00022840"/>
    </source>
</evidence>
<dbReference type="GO" id="GO:0005524">
    <property type="term" value="F:ATP binding"/>
    <property type="evidence" value="ECO:0007669"/>
    <property type="project" value="UniProtKB-KW"/>
</dbReference>
<evidence type="ECO:0000256" key="3">
    <source>
        <dbReference type="ARBA" id="ARBA00022679"/>
    </source>
</evidence>
<name>A0A1D9G8U2_MOOP1</name>
<dbReference type="InterPro" id="IPR020635">
    <property type="entry name" value="Tyr_kinase_cat_dom"/>
</dbReference>
<keyword evidence="5 12" id="KW-0418">Kinase</keyword>
<evidence type="ECO:0000259" key="11">
    <source>
        <dbReference type="PROSITE" id="PS50011"/>
    </source>
</evidence>